<dbReference type="GO" id="GO:0005524">
    <property type="term" value="F:ATP binding"/>
    <property type="evidence" value="ECO:0007669"/>
    <property type="project" value="UniProtKB-KW"/>
</dbReference>
<dbReference type="Gene3D" id="3.40.50.300">
    <property type="entry name" value="P-loop containing nucleotide triphosphate hydrolases"/>
    <property type="match status" value="2"/>
</dbReference>
<reference evidence="13 14" key="1">
    <citation type="journal article" date="2020" name="ISME J.">
        <title>Uncovering the hidden diversity of litter-decomposition mechanisms in mushroom-forming fungi.</title>
        <authorList>
            <person name="Floudas D."/>
            <person name="Bentzer J."/>
            <person name="Ahren D."/>
            <person name="Johansson T."/>
            <person name="Persson P."/>
            <person name="Tunlid A."/>
        </authorList>
    </citation>
    <scope>NUCLEOTIDE SEQUENCE [LARGE SCALE GENOMIC DNA]</scope>
    <source>
        <strain evidence="13 14">CBS 661.87</strain>
    </source>
</reference>
<evidence type="ECO:0000256" key="1">
    <source>
        <dbReference type="ARBA" id="ARBA00005446"/>
    </source>
</evidence>
<dbReference type="InterPro" id="IPR011545">
    <property type="entry name" value="DEAD/DEAH_box_helicase_dom"/>
</dbReference>
<organism evidence="13 14">
    <name type="scientific">Tricholomella constricta</name>
    <dbReference type="NCBI Taxonomy" id="117010"/>
    <lineage>
        <taxon>Eukaryota</taxon>
        <taxon>Fungi</taxon>
        <taxon>Dikarya</taxon>
        <taxon>Basidiomycota</taxon>
        <taxon>Agaricomycotina</taxon>
        <taxon>Agaricomycetes</taxon>
        <taxon>Agaricomycetidae</taxon>
        <taxon>Agaricales</taxon>
        <taxon>Tricholomatineae</taxon>
        <taxon>Lyophyllaceae</taxon>
        <taxon>Tricholomella</taxon>
    </lineage>
</organism>
<evidence type="ECO:0000259" key="12">
    <source>
        <dbReference type="PROSITE" id="PS51194"/>
    </source>
</evidence>
<dbReference type="Proteomes" id="UP000565441">
    <property type="component" value="Unassembled WGS sequence"/>
</dbReference>
<evidence type="ECO:0000256" key="7">
    <source>
        <dbReference type="ARBA" id="ARBA00034617"/>
    </source>
</evidence>
<dbReference type="SUPFAM" id="SSF52540">
    <property type="entry name" value="P-loop containing nucleoside triphosphate hydrolases"/>
    <property type="match status" value="1"/>
</dbReference>
<comment type="similarity">
    <text evidence="1">Belongs to the helicase family. RecQ subfamily.</text>
</comment>
<keyword evidence="6" id="KW-0539">Nucleus</keyword>
<keyword evidence="2" id="KW-0547">Nucleotide-binding</keyword>
<dbReference type="GO" id="GO:0005634">
    <property type="term" value="C:nucleus"/>
    <property type="evidence" value="ECO:0007669"/>
    <property type="project" value="TreeGrafter"/>
</dbReference>
<feature type="domain" description="Helicase ATP-binding" evidence="11">
    <location>
        <begin position="57"/>
        <end position="241"/>
    </location>
</feature>
<evidence type="ECO:0000256" key="5">
    <source>
        <dbReference type="ARBA" id="ARBA00023235"/>
    </source>
</evidence>
<dbReference type="Pfam" id="PF00270">
    <property type="entry name" value="DEAD"/>
    <property type="match status" value="1"/>
</dbReference>
<gene>
    <name evidence="13" type="ORF">D9615_009902</name>
</gene>
<feature type="domain" description="Helicase C-terminal" evidence="12">
    <location>
        <begin position="278"/>
        <end position="435"/>
    </location>
</feature>
<keyword evidence="14" id="KW-1185">Reference proteome</keyword>
<evidence type="ECO:0000313" key="13">
    <source>
        <dbReference type="EMBL" id="KAF5374008.1"/>
    </source>
</evidence>
<feature type="region of interest" description="Disordered" evidence="9">
    <location>
        <begin position="659"/>
        <end position="703"/>
    </location>
</feature>
<dbReference type="GO" id="GO:0043138">
    <property type="term" value="F:3'-5' DNA helicase activity"/>
    <property type="evidence" value="ECO:0007669"/>
    <property type="project" value="UniProtKB-EC"/>
</dbReference>
<dbReference type="PROSITE" id="PS51194">
    <property type="entry name" value="HELICASE_CTER"/>
    <property type="match status" value="1"/>
</dbReference>
<feature type="region of interest" description="Disordered" evidence="9">
    <location>
        <begin position="602"/>
        <end position="632"/>
    </location>
</feature>
<dbReference type="EMBL" id="JAACJP010000038">
    <property type="protein sequence ID" value="KAF5374008.1"/>
    <property type="molecule type" value="Genomic_DNA"/>
</dbReference>
<dbReference type="PANTHER" id="PTHR13710:SF153">
    <property type="entry name" value="RECQ-LIKE DNA HELICASE BLM"/>
    <property type="match status" value="1"/>
</dbReference>
<accession>A0A8H5GZN8</accession>
<keyword evidence="4" id="KW-0238">DNA-binding</keyword>
<dbReference type="EC" id="5.6.2.4" evidence="8"/>
<dbReference type="Pfam" id="PF00271">
    <property type="entry name" value="Helicase_C"/>
    <property type="match status" value="1"/>
</dbReference>
<dbReference type="InterPro" id="IPR014001">
    <property type="entry name" value="Helicase_ATP-bd"/>
</dbReference>
<dbReference type="GO" id="GO:0003677">
    <property type="term" value="F:DNA binding"/>
    <property type="evidence" value="ECO:0007669"/>
    <property type="project" value="UniProtKB-KW"/>
</dbReference>
<keyword evidence="10" id="KW-0732">Signal</keyword>
<evidence type="ECO:0000256" key="2">
    <source>
        <dbReference type="ARBA" id="ARBA00022741"/>
    </source>
</evidence>
<dbReference type="InterPro" id="IPR027417">
    <property type="entry name" value="P-loop_NTPase"/>
</dbReference>
<evidence type="ECO:0000256" key="6">
    <source>
        <dbReference type="ARBA" id="ARBA00023242"/>
    </source>
</evidence>
<evidence type="ECO:0000256" key="10">
    <source>
        <dbReference type="SAM" id="SignalP"/>
    </source>
</evidence>
<name>A0A8H5GZN8_9AGAR</name>
<dbReference type="PROSITE" id="PS51192">
    <property type="entry name" value="HELICASE_ATP_BIND_1"/>
    <property type="match status" value="1"/>
</dbReference>
<dbReference type="GO" id="GO:0000724">
    <property type="term" value="P:double-strand break repair via homologous recombination"/>
    <property type="evidence" value="ECO:0007669"/>
    <property type="project" value="TreeGrafter"/>
</dbReference>
<dbReference type="GO" id="GO:0005737">
    <property type="term" value="C:cytoplasm"/>
    <property type="evidence" value="ECO:0007669"/>
    <property type="project" value="TreeGrafter"/>
</dbReference>
<evidence type="ECO:0000259" key="11">
    <source>
        <dbReference type="PROSITE" id="PS51192"/>
    </source>
</evidence>
<keyword evidence="3" id="KW-0067">ATP-binding</keyword>
<proteinExistence type="inferred from homology"/>
<feature type="compositionally biased region" description="Basic and acidic residues" evidence="9">
    <location>
        <begin position="605"/>
        <end position="619"/>
    </location>
</feature>
<dbReference type="InterPro" id="IPR001650">
    <property type="entry name" value="Helicase_C-like"/>
</dbReference>
<evidence type="ECO:0000256" key="4">
    <source>
        <dbReference type="ARBA" id="ARBA00023125"/>
    </source>
</evidence>
<feature type="signal peptide" evidence="10">
    <location>
        <begin position="1"/>
        <end position="17"/>
    </location>
</feature>
<sequence>MTRRIWTSLQFHPYFYATFLLMTSELATEVNTPEWLDQILRKQCRVPSLRPHQLRHGMDLVNGKDLFLVIATSQGKTLVLHAPLIAAQARGDDGIGLLIAPTKVLVDQHAEVATRNGLHALAIHEDSVRESGLSGRDLFSELASYKGVRLGVMSPQMLLGKRMGKHLSQIQFKGLVNWFLIDEAHLADEDSGTFLNVYRALSMMRARLLSKTVWAAVTGSATPERAQVIAKFLGFQPGHYVNARYSIDRPTVKYIPRFFRHATSGHEFFDLSFIIPFQMKSVLEIEPTLIFATTINTCYRIMQFLDRLISHSIPERLSVVKLYNSMMSPGYRQTILQDFQNDSSSLRVIVATDTCTYGLDLPNIRRTVVFDMCPSPENLKQKIGRPGRDGKPAVAITFAPSWVREVPKAETQGKQAQEDFKRRLKLPPVMRQWFNPTPSLCSRGADVRYNGEEFLKHLNCCSMHDPNPEEFRDLAIVECWIKHFKEAPVEGNTASERSKPLRSDRTYRELTKAMKDSLHQLLMRWRGNIWASLRGSLLGTPSSVFMPQPILLRIVERAHICSSLSRLEIICDGWDYFDSHGATLFEYLGKILKGFNEMWDEEDDRSERETQETHDDEGKGVSSDDEGHCSDMGLSPSVCTPTLISVTAPASGGVRLVLHPKEMHQPKVVQPASKRLLSPAPRAGPNKRRRRKSNKENEYTPNS</sequence>
<evidence type="ECO:0000256" key="8">
    <source>
        <dbReference type="ARBA" id="ARBA00034808"/>
    </source>
</evidence>
<dbReference type="OrthoDB" id="2995840at2759"/>
<keyword evidence="5" id="KW-0413">Isomerase</keyword>
<comment type="catalytic activity">
    <reaction evidence="7">
        <text>Couples ATP hydrolysis with the unwinding of duplex DNA by translocating in the 3'-5' direction.</text>
        <dbReference type="EC" id="5.6.2.4"/>
    </reaction>
</comment>
<dbReference type="SMART" id="SM00490">
    <property type="entry name" value="HELICc"/>
    <property type="match status" value="1"/>
</dbReference>
<protein>
    <recommendedName>
        <fullName evidence="8">DNA 3'-5' helicase</fullName>
        <ecNumber evidence="8">5.6.2.4</ecNumber>
    </recommendedName>
</protein>
<feature type="compositionally biased region" description="Basic and acidic residues" evidence="9">
    <location>
        <begin position="694"/>
        <end position="703"/>
    </location>
</feature>
<evidence type="ECO:0000256" key="9">
    <source>
        <dbReference type="SAM" id="MobiDB-lite"/>
    </source>
</evidence>
<feature type="chain" id="PRO_5034239037" description="DNA 3'-5' helicase" evidence="10">
    <location>
        <begin position="18"/>
        <end position="703"/>
    </location>
</feature>
<dbReference type="GO" id="GO:0005694">
    <property type="term" value="C:chromosome"/>
    <property type="evidence" value="ECO:0007669"/>
    <property type="project" value="TreeGrafter"/>
</dbReference>
<comment type="caution">
    <text evidence="13">The sequence shown here is derived from an EMBL/GenBank/DDBJ whole genome shotgun (WGS) entry which is preliminary data.</text>
</comment>
<evidence type="ECO:0000256" key="3">
    <source>
        <dbReference type="ARBA" id="ARBA00022840"/>
    </source>
</evidence>
<dbReference type="GO" id="GO:0009378">
    <property type="term" value="F:four-way junction helicase activity"/>
    <property type="evidence" value="ECO:0007669"/>
    <property type="project" value="TreeGrafter"/>
</dbReference>
<evidence type="ECO:0000313" key="14">
    <source>
        <dbReference type="Proteomes" id="UP000565441"/>
    </source>
</evidence>
<dbReference type="PANTHER" id="PTHR13710">
    <property type="entry name" value="DNA HELICASE RECQ FAMILY MEMBER"/>
    <property type="match status" value="1"/>
</dbReference>
<dbReference type="SMART" id="SM00487">
    <property type="entry name" value="DEXDc"/>
    <property type="match status" value="1"/>
</dbReference>
<dbReference type="AlphaFoldDB" id="A0A8H5GZN8"/>